<dbReference type="RefSeq" id="WP_353303345.1">
    <property type="nucleotide sequence ID" value="NZ_BAABWN010000007.1"/>
</dbReference>
<dbReference type="Proteomes" id="UP001465153">
    <property type="component" value="Unassembled WGS sequence"/>
</dbReference>
<evidence type="ECO:0000256" key="1">
    <source>
        <dbReference type="SAM" id="Coils"/>
    </source>
</evidence>
<reference evidence="2 3" key="1">
    <citation type="submission" date="2024-04" db="EMBL/GenBank/DDBJ databases">
        <title>Draft genome sequence of Sessilibacter corallicola NBRC 116591.</title>
        <authorList>
            <person name="Miyakawa T."/>
            <person name="Kusuya Y."/>
            <person name="Miura T."/>
        </authorList>
    </citation>
    <scope>NUCLEOTIDE SEQUENCE [LARGE SCALE GENOMIC DNA]</scope>
    <source>
        <strain evidence="2 3">KU-00831-HH</strain>
    </source>
</reference>
<evidence type="ECO:0000313" key="3">
    <source>
        <dbReference type="Proteomes" id="UP001465153"/>
    </source>
</evidence>
<accession>A0ABQ0AAI5</accession>
<dbReference type="InterPro" id="IPR028987">
    <property type="entry name" value="ATP_synth_B-like_membr_sf"/>
</dbReference>
<proteinExistence type="predicted"/>
<dbReference type="SUPFAM" id="SSF81573">
    <property type="entry name" value="F1F0 ATP synthase subunit B, membrane domain"/>
    <property type="match status" value="1"/>
</dbReference>
<dbReference type="EMBL" id="BAABWN010000007">
    <property type="protein sequence ID" value="GAA6168616.1"/>
    <property type="molecule type" value="Genomic_DNA"/>
</dbReference>
<dbReference type="Gene3D" id="1.20.5.2950">
    <property type="match status" value="1"/>
</dbReference>
<evidence type="ECO:0000313" key="2">
    <source>
        <dbReference type="EMBL" id="GAA6168616.1"/>
    </source>
</evidence>
<gene>
    <name evidence="2" type="ORF">NBRC116591_24270</name>
</gene>
<name>A0ABQ0AAI5_9GAMM</name>
<comment type="caution">
    <text evidence="2">The sequence shown here is derived from an EMBL/GenBank/DDBJ whole genome shotgun (WGS) entry which is preliminary data.</text>
</comment>
<keyword evidence="1" id="KW-0175">Coiled coil</keyword>
<sequence>MKSTVISSGVQELIERIRTEGVEDAKSESKQILANANNQANDIVRSAEQQAEKILSDARLQIQRDHQAATDALQVAYRDMILDIKGHLLNRFSEEVSHLVRSTVNQTEILETLVVEACKHLLSDIGANSDDKVEVQLSREALDLHDIKENPEKAAQGKIADLAFSVQKDVLEQGIFFTKRNDNLSGIKILLNDNTVEVDVSDKAISDLLLSYLNPRFRAVLDGIIHT</sequence>
<organism evidence="2 3">
    <name type="scientific">Sessilibacter corallicola</name>
    <dbReference type="NCBI Taxonomy" id="2904075"/>
    <lineage>
        <taxon>Bacteria</taxon>
        <taxon>Pseudomonadati</taxon>
        <taxon>Pseudomonadota</taxon>
        <taxon>Gammaproteobacteria</taxon>
        <taxon>Cellvibrionales</taxon>
        <taxon>Cellvibrionaceae</taxon>
        <taxon>Sessilibacter</taxon>
    </lineage>
</organism>
<feature type="coiled-coil region" evidence="1">
    <location>
        <begin position="30"/>
        <end position="57"/>
    </location>
</feature>
<protein>
    <submittedName>
        <fullName evidence="2">V-type ATP synthase subunit E</fullName>
    </submittedName>
</protein>
<keyword evidence="3" id="KW-1185">Reference proteome</keyword>